<dbReference type="InterPro" id="IPR001763">
    <property type="entry name" value="Rhodanese-like_dom"/>
</dbReference>
<accession>A0A557SEM8</accession>
<feature type="domain" description="Rhodanese" evidence="3">
    <location>
        <begin position="36"/>
        <end position="132"/>
    </location>
</feature>
<dbReference type="PANTHER" id="PTHR43855">
    <property type="entry name" value="THIOSULFATE SULFURTRANSFERASE"/>
    <property type="match status" value="1"/>
</dbReference>
<dbReference type="Pfam" id="PF00581">
    <property type="entry name" value="Rhodanese"/>
    <property type="match status" value="1"/>
</dbReference>
<dbReference type="Proteomes" id="UP000316649">
    <property type="component" value="Unassembled WGS sequence"/>
</dbReference>
<name>A0A557SEM8_9GAMM</name>
<evidence type="ECO:0000259" key="3">
    <source>
        <dbReference type="PROSITE" id="PS50206"/>
    </source>
</evidence>
<dbReference type="Gene3D" id="3.40.250.10">
    <property type="entry name" value="Rhodanese-like domain"/>
    <property type="match status" value="2"/>
</dbReference>
<dbReference type="InterPro" id="IPR051126">
    <property type="entry name" value="Thiosulfate_sulfurtransferase"/>
</dbReference>
<evidence type="ECO:0000256" key="2">
    <source>
        <dbReference type="SAM" id="SignalP"/>
    </source>
</evidence>
<keyword evidence="2" id="KW-0732">Signal</keyword>
<dbReference type="PANTHER" id="PTHR43855:SF1">
    <property type="entry name" value="THIOSULFATE SULFURTRANSFERASE"/>
    <property type="match status" value="1"/>
</dbReference>
<proteinExistence type="predicted"/>
<gene>
    <name evidence="4" type="ORF">FHP88_07725</name>
</gene>
<dbReference type="OrthoDB" id="8561680at2"/>
<reference evidence="4 5" key="1">
    <citation type="submission" date="2019-07" db="EMBL/GenBank/DDBJ databases">
        <title>The pathways for chlorine oxyanion respiration interact through the shared metabolite chlorate.</title>
        <authorList>
            <person name="Barnum T.P."/>
            <person name="Cheng Y."/>
            <person name="Hill K.A."/>
            <person name="Lucas L.N."/>
            <person name="Carlson H.K."/>
            <person name="Coates J.D."/>
        </authorList>
    </citation>
    <scope>NUCLEOTIDE SEQUENCE [LARGE SCALE GENOMIC DNA]</scope>
    <source>
        <strain evidence="4 5">BK-1</strain>
    </source>
</reference>
<comment type="caution">
    <text evidence="4">The sequence shown here is derived from an EMBL/GenBank/DDBJ whole genome shotgun (WGS) entry which is preliminary data.</text>
</comment>
<organism evidence="4 5">
    <name type="scientific">Sedimenticola selenatireducens</name>
    <dbReference type="NCBI Taxonomy" id="191960"/>
    <lineage>
        <taxon>Bacteria</taxon>
        <taxon>Pseudomonadati</taxon>
        <taxon>Pseudomonadota</taxon>
        <taxon>Gammaproteobacteria</taxon>
        <taxon>Chromatiales</taxon>
        <taxon>Sedimenticolaceae</taxon>
        <taxon>Sedimenticola</taxon>
    </lineage>
</organism>
<keyword evidence="1" id="KW-0677">Repeat</keyword>
<feature type="signal peptide" evidence="2">
    <location>
        <begin position="1"/>
        <end position="25"/>
    </location>
</feature>
<dbReference type="SMART" id="SM00450">
    <property type="entry name" value="RHOD"/>
    <property type="match status" value="2"/>
</dbReference>
<keyword evidence="5" id="KW-1185">Reference proteome</keyword>
<dbReference type="AlphaFoldDB" id="A0A557SEM8"/>
<dbReference type="InterPro" id="IPR036873">
    <property type="entry name" value="Rhodanese-like_dom_sf"/>
</dbReference>
<dbReference type="SUPFAM" id="SSF52821">
    <property type="entry name" value="Rhodanese/Cell cycle control phosphatase"/>
    <property type="match status" value="2"/>
</dbReference>
<sequence>MKRFIQIGRLCLFAGLITVTLQATASSVQFIEQIPNGDGLRVIDTRPVAECEQQSIKGARCFSVGDLLGHSGRLPSQRDITWMLGTLGLSGSETVVVVGYPGDARDFIAGVLYLAGQRKVLILSPSMNQMITSKSIPLASGQRRSMSRELHYIAHPRDAQIVLLRELQQRLSGNQSLRLLDVRSHEEYWGELIKGWRGGHIPGAEHWSQKNTQPIRLTRMDVDTVVYGRGPLDSIASFVRLQTQWTQPAQVFIEGWRAWSADSQLPVDAESFNEKKMLTDS</sequence>
<dbReference type="RefSeq" id="WP_144358459.1">
    <property type="nucleotide sequence ID" value="NZ_VMNH01000007.1"/>
</dbReference>
<dbReference type="PROSITE" id="PS50206">
    <property type="entry name" value="RHODANESE_3"/>
    <property type="match status" value="2"/>
</dbReference>
<evidence type="ECO:0000313" key="4">
    <source>
        <dbReference type="EMBL" id="TVO75879.1"/>
    </source>
</evidence>
<feature type="chain" id="PRO_5022039492" description="Rhodanese domain-containing protein" evidence="2">
    <location>
        <begin position="26"/>
        <end position="281"/>
    </location>
</feature>
<feature type="domain" description="Rhodanese" evidence="3">
    <location>
        <begin position="173"/>
        <end position="268"/>
    </location>
</feature>
<protein>
    <recommendedName>
        <fullName evidence="3">Rhodanese domain-containing protein</fullName>
    </recommendedName>
</protein>
<evidence type="ECO:0000256" key="1">
    <source>
        <dbReference type="ARBA" id="ARBA00022737"/>
    </source>
</evidence>
<evidence type="ECO:0000313" key="5">
    <source>
        <dbReference type="Proteomes" id="UP000316649"/>
    </source>
</evidence>
<dbReference type="EMBL" id="VMNH01000007">
    <property type="protein sequence ID" value="TVO75879.1"/>
    <property type="molecule type" value="Genomic_DNA"/>
</dbReference>